<keyword evidence="3" id="KW-1185">Reference proteome</keyword>
<name>A0A398B8W5_9BACI</name>
<evidence type="ECO:0000313" key="2">
    <source>
        <dbReference type="EMBL" id="RID86312.1"/>
    </source>
</evidence>
<proteinExistence type="predicted"/>
<feature type="domain" description="NERD" evidence="1">
    <location>
        <begin position="41"/>
        <end position="158"/>
    </location>
</feature>
<dbReference type="EMBL" id="QWVT01000013">
    <property type="protein sequence ID" value="RID86312.1"/>
    <property type="molecule type" value="Genomic_DNA"/>
</dbReference>
<sequence>MIAKEREMPLRLQKLEALDRRLPHSNPMKAVVTEAYRKRKSGYYGEVALDKHMDTYLAHQYTILRNIRLPVRDSFFQIDTLLLSPAFILVIEVKNHSGNIALDPKYNQMTHTYQQNTAINYNDPLLQVKLQQSLLKEWLQNHSKLSLPLDHLVIFTNPAVHIETSSPAYYSRVCRLNQFLDKITYIEKSYSKPTATSKEIKSLAKIIAKRHCPESEIDILNYYNLSEDNILKGVHCTECGNFHMKRVAGIWCCPACKNRTKDAHFQVISDYFLLINSNLSNKCLREFLCLSSPSTTLRVIHSMDFVVVGKNKGRRYQQRNNK</sequence>
<protein>
    <recommendedName>
        <fullName evidence="1">NERD domain-containing protein</fullName>
    </recommendedName>
</protein>
<reference evidence="2 3" key="1">
    <citation type="submission" date="2018-08" db="EMBL/GenBank/DDBJ databases">
        <title>Bacillus jemisoniae sp. nov., Bacillus chryseoplanitiae sp. nov., Bacillus resnikiae sp. nov., and Bacillus frankliniae sp. nov., isolated from Viking spacecraft and associated surfaces.</title>
        <authorList>
            <person name="Seuylemezian A."/>
            <person name="Vaishampayan P."/>
        </authorList>
    </citation>
    <scope>NUCLEOTIDE SEQUENCE [LARGE SCALE GENOMIC DNA]</scope>
    <source>
        <strain evidence="2 3">JJ-247</strain>
    </source>
</reference>
<organism evidence="2 3">
    <name type="scientific">Mesobacillus zeae</name>
    <dbReference type="NCBI Taxonomy" id="1917180"/>
    <lineage>
        <taxon>Bacteria</taxon>
        <taxon>Bacillati</taxon>
        <taxon>Bacillota</taxon>
        <taxon>Bacilli</taxon>
        <taxon>Bacillales</taxon>
        <taxon>Bacillaceae</taxon>
        <taxon>Mesobacillus</taxon>
    </lineage>
</organism>
<accession>A0A398B8W5</accession>
<evidence type="ECO:0000313" key="3">
    <source>
        <dbReference type="Proteomes" id="UP000265816"/>
    </source>
</evidence>
<dbReference type="AlphaFoldDB" id="A0A398B8W5"/>
<dbReference type="RefSeq" id="WP_119112218.1">
    <property type="nucleotide sequence ID" value="NZ_CBCSEO010000004.1"/>
</dbReference>
<dbReference type="Pfam" id="PF08378">
    <property type="entry name" value="NERD"/>
    <property type="match status" value="1"/>
</dbReference>
<dbReference type="PROSITE" id="PS50965">
    <property type="entry name" value="NERD"/>
    <property type="match status" value="1"/>
</dbReference>
<gene>
    <name evidence="2" type="ORF">D1970_07240</name>
</gene>
<dbReference type="OrthoDB" id="569879at2"/>
<dbReference type="Proteomes" id="UP000265816">
    <property type="component" value="Unassembled WGS sequence"/>
</dbReference>
<dbReference type="InterPro" id="IPR011528">
    <property type="entry name" value="NERD"/>
</dbReference>
<evidence type="ECO:0000259" key="1">
    <source>
        <dbReference type="PROSITE" id="PS50965"/>
    </source>
</evidence>
<comment type="caution">
    <text evidence="2">The sequence shown here is derived from an EMBL/GenBank/DDBJ whole genome shotgun (WGS) entry which is preliminary data.</text>
</comment>